<evidence type="ECO:0000313" key="2">
    <source>
        <dbReference type="EMBL" id="WAR17315.1"/>
    </source>
</evidence>
<feature type="non-terminal residue" evidence="2">
    <location>
        <position position="72"/>
    </location>
</feature>
<accession>A0ABY7F547</accession>
<dbReference type="EMBL" id="CP111021">
    <property type="protein sequence ID" value="WAR17376.1"/>
    <property type="molecule type" value="Genomic_DNA"/>
</dbReference>
<organism evidence="2 4">
    <name type="scientific">Mya arenaria</name>
    <name type="common">Soft-shell clam</name>
    <dbReference type="NCBI Taxonomy" id="6604"/>
    <lineage>
        <taxon>Eukaryota</taxon>
        <taxon>Metazoa</taxon>
        <taxon>Spiralia</taxon>
        <taxon>Lophotrochozoa</taxon>
        <taxon>Mollusca</taxon>
        <taxon>Bivalvia</taxon>
        <taxon>Autobranchia</taxon>
        <taxon>Heteroconchia</taxon>
        <taxon>Euheterodonta</taxon>
        <taxon>Imparidentia</taxon>
        <taxon>Neoheterodontei</taxon>
        <taxon>Myida</taxon>
        <taxon>Myoidea</taxon>
        <taxon>Myidae</taxon>
        <taxon>Mya</taxon>
    </lineage>
</organism>
<gene>
    <name evidence="2" type="ORF">MAR_031909</name>
    <name evidence="3" type="ORF">MAR_031970</name>
</gene>
<feature type="region of interest" description="Disordered" evidence="1">
    <location>
        <begin position="48"/>
        <end position="72"/>
    </location>
</feature>
<sequence length="72" mass="8074">SKCNDDGECLNGCSDGYTGVKCDTDINNVYEDIDDVTGDPSHNQEYEMTQTSTEGVERRSCQYSNTTLRQCY</sequence>
<keyword evidence="4" id="KW-1185">Reference proteome</keyword>
<dbReference type="Proteomes" id="UP001164746">
    <property type="component" value="Chromosome 10"/>
</dbReference>
<evidence type="ECO:0000256" key="1">
    <source>
        <dbReference type="SAM" id="MobiDB-lite"/>
    </source>
</evidence>
<dbReference type="EMBL" id="CP111021">
    <property type="protein sequence ID" value="WAR17315.1"/>
    <property type="molecule type" value="Genomic_DNA"/>
</dbReference>
<reference evidence="2" key="1">
    <citation type="submission" date="2022-11" db="EMBL/GenBank/DDBJ databases">
        <title>Centuries of genome instability and evolution in soft-shell clam transmissible cancer (bioRxiv).</title>
        <authorList>
            <person name="Hart S.F.M."/>
            <person name="Yonemitsu M.A."/>
            <person name="Giersch R.M."/>
            <person name="Beal B.F."/>
            <person name="Arriagada G."/>
            <person name="Davis B.W."/>
            <person name="Ostrander E.A."/>
            <person name="Goff S.P."/>
            <person name="Metzger M.J."/>
        </authorList>
    </citation>
    <scope>NUCLEOTIDE SEQUENCE</scope>
    <source>
        <strain evidence="2">MELC-2E11</strain>
        <tissue evidence="2">Siphon/mantle</tissue>
    </source>
</reference>
<evidence type="ECO:0000313" key="4">
    <source>
        <dbReference type="Proteomes" id="UP001164746"/>
    </source>
</evidence>
<proteinExistence type="predicted"/>
<name>A0ABY7F547_MYAAR</name>
<protein>
    <recommendedName>
        <fullName evidence="5">EGF-like domain-containing protein</fullName>
    </recommendedName>
</protein>
<evidence type="ECO:0000313" key="3">
    <source>
        <dbReference type="EMBL" id="WAR17376.1"/>
    </source>
</evidence>
<evidence type="ECO:0008006" key="5">
    <source>
        <dbReference type="Google" id="ProtNLM"/>
    </source>
</evidence>
<feature type="compositionally biased region" description="Polar residues" evidence="1">
    <location>
        <begin position="61"/>
        <end position="72"/>
    </location>
</feature>